<dbReference type="STRING" id="4537.A0A0E0L274"/>
<keyword evidence="3" id="KW-0238">DNA-binding</keyword>
<dbReference type="Pfam" id="PF00072">
    <property type="entry name" value="Response_reg"/>
    <property type="match status" value="1"/>
</dbReference>
<feature type="region of interest" description="Disordered" evidence="7">
    <location>
        <begin position="546"/>
        <end position="566"/>
    </location>
</feature>
<evidence type="ECO:0000256" key="1">
    <source>
        <dbReference type="ARBA" id="ARBA00023012"/>
    </source>
</evidence>
<dbReference type="eggNOG" id="KOG1601">
    <property type="taxonomic scope" value="Eukaryota"/>
</dbReference>
<evidence type="ECO:0000256" key="2">
    <source>
        <dbReference type="ARBA" id="ARBA00023015"/>
    </source>
</evidence>
<reference evidence="9" key="2">
    <citation type="submission" date="2018-05" db="EMBL/GenBank/DDBJ databases">
        <title>OpunRS2 (Oryza punctata Reference Sequence Version 2).</title>
        <authorList>
            <person name="Zhang J."/>
            <person name="Kudrna D."/>
            <person name="Lee S."/>
            <person name="Talag J."/>
            <person name="Welchert J."/>
            <person name="Wing R.A."/>
        </authorList>
    </citation>
    <scope>NUCLEOTIDE SEQUENCE [LARGE SCALE GENOMIC DNA]</scope>
</reference>
<organism evidence="9">
    <name type="scientific">Oryza punctata</name>
    <name type="common">Red rice</name>
    <dbReference type="NCBI Taxonomy" id="4537"/>
    <lineage>
        <taxon>Eukaryota</taxon>
        <taxon>Viridiplantae</taxon>
        <taxon>Streptophyta</taxon>
        <taxon>Embryophyta</taxon>
        <taxon>Tracheophyta</taxon>
        <taxon>Spermatophyta</taxon>
        <taxon>Magnoliopsida</taxon>
        <taxon>Liliopsida</taxon>
        <taxon>Poales</taxon>
        <taxon>Poaceae</taxon>
        <taxon>BOP clade</taxon>
        <taxon>Oryzoideae</taxon>
        <taxon>Oryzeae</taxon>
        <taxon>Oryzinae</taxon>
        <taxon>Oryza</taxon>
    </lineage>
</organism>
<evidence type="ECO:0000313" key="10">
    <source>
        <dbReference type="Proteomes" id="UP000026962"/>
    </source>
</evidence>
<evidence type="ECO:0000256" key="7">
    <source>
        <dbReference type="SAM" id="MobiDB-lite"/>
    </source>
</evidence>
<dbReference type="HOGENOM" id="CLU_030138_0_0_1"/>
<evidence type="ECO:0000256" key="5">
    <source>
        <dbReference type="ARBA" id="ARBA00023242"/>
    </source>
</evidence>
<dbReference type="EnsemblPlants" id="OPUNC05G13600.1">
    <property type="protein sequence ID" value="OPUNC05G13600.1"/>
    <property type="gene ID" value="OPUNC05G13600"/>
</dbReference>
<feature type="domain" description="Response regulatory" evidence="8">
    <location>
        <begin position="25"/>
        <end position="139"/>
    </location>
</feature>
<dbReference type="CDD" id="cd17584">
    <property type="entry name" value="REC_typeB_ARR-like"/>
    <property type="match status" value="1"/>
</dbReference>
<proteinExistence type="predicted"/>
<dbReference type="InterPro" id="IPR001789">
    <property type="entry name" value="Sig_transdc_resp-reg_receiver"/>
</dbReference>
<dbReference type="GO" id="GO:0003677">
    <property type="term" value="F:DNA binding"/>
    <property type="evidence" value="ECO:0007669"/>
    <property type="project" value="UniProtKB-KW"/>
</dbReference>
<dbReference type="SMART" id="SM00448">
    <property type="entry name" value="REC"/>
    <property type="match status" value="1"/>
</dbReference>
<evidence type="ECO:0000259" key="8">
    <source>
        <dbReference type="PROSITE" id="PS50110"/>
    </source>
</evidence>
<keyword evidence="4" id="KW-0804">Transcription</keyword>
<dbReference type="Proteomes" id="UP000026962">
    <property type="component" value="Chromosome 5"/>
</dbReference>
<keyword evidence="5" id="KW-0539">Nucleus</keyword>
<dbReference type="InterPro" id="IPR006447">
    <property type="entry name" value="Myb_dom_plants"/>
</dbReference>
<dbReference type="PROSITE" id="PS50110">
    <property type="entry name" value="RESPONSE_REGULATORY"/>
    <property type="match status" value="1"/>
</dbReference>
<feature type="modified residue" description="4-aspartylphosphate" evidence="6">
    <location>
        <position position="77"/>
    </location>
</feature>
<dbReference type="Gene3D" id="1.10.10.60">
    <property type="entry name" value="Homeodomain-like"/>
    <property type="match status" value="1"/>
</dbReference>
<dbReference type="InterPro" id="IPR045279">
    <property type="entry name" value="ARR-like"/>
</dbReference>
<evidence type="ECO:0000313" key="9">
    <source>
        <dbReference type="EnsemblPlants" id="OPUNC05G13600.1"/>
    </source>
</evidence>
<evidence type="ECO:0000256" key="4">
    <source>
        <dbReference type="ARBA" id="ARBA00023163"/>
    </source>
</evidence>
<dbReference type="AlphaFoldDB" id="A0A0E0L274"/>
<dbReference type="NCBIfam" id="TIGR01557">
    <property type="entry name" value="myb_SHAQKYF"/>
    <property type="match status" value="1"/>
</dbReference>
<dbReference type="SUPFAM" id="SSF52172">
    <property type="entry name" value="CheY-like"/>
    <property type="match status" value="1"/>
</dbReference>
<keyword evidence="6" id="KW-0597">Phosphoprotein</keyword>
<dbReference type="PANTHER" id="PTHR43874:SF84">
    <property type="entry name" value="TWO-COMPONENT RESPONSE REGULATOR ORR27"/>
    <property type="match status" value="1"/>
</dbReference>
<dbReference type="Gene3D" id="3.40.50.2300">
    <property type="match status" value="1"/>
</dbReference>
<sequence length="666" mass="72587">MAAENNAVPPAGCKLPAAGFLGRLHVLVVDDDAAYLEDLKIMLLLSGYSVTGKTTAEEALQELEQNPEYYFDIVMTDVQMPGMDGFDLLHRVKGRLPVIMFSESEDVVMVMRAILDGACDYMMKPITSEAIKIIWKHVLRRRLSDLPTRASSLPRDRLAVALAAMAPSPPPTLWPGDDQEVVFPQPPAPKENINVDVQEAAKVMEAALLQPPLALVPDGNGGGDVQEASLVQPPVLVVAGNMCGDVQEVALAQHPAPASVGNKHDDILEAVVVAISAGSSHADGQETVAKKRGVPEVSDMGSNNFEPKEERKKAKLRFIWTRETHSVFVNAYYQLKDKKGPKRIKQLMELEGIFVTKAQISSHLQKYRCWLETTKNQEEGHSTYNQLSNSIDHPDICYSTAWKKNSIIREGPLSKMFSSRPVHSMVTSTGRFSTTQSNYVGVGPKEIENFISSHHRSQGTAIGHGSAIRHENLCYEATSGRYVHGNGSSQVRGNAMNNGTSASHGVAITNENLLQVIRASLPSNMGQQMQPSQSLSKNDLAANFSAVSDQNPRTSYKANSSATHNQNPVTQEISVRQPVEVGYGNNVMLDWPELGGLDDQLDNDTLMNSLSEVDQLKHGVITVTDGTQEISTFGTTGDFSSLLSEGLNNEIPNPESTSRMNGTHQL</sequence>
<dbReference type="PANTHER" id="PTHR43874">
    <property type="entry name" value="TWO-COMPONENT RESPONSE REGULATOR"/>
    <property type="match status" value="1"/>
</dbReference>
<accession>A0A0E0L274</accession>
<dbReference type="GO" id="GO:0009736">
    <property type="term" value="P:cytokinin-activated signaling pathway"/>
    <property type="evidence" value="ECO:0007669"/>
    <property type="project" value="InterPro"/>
</dbReference>
<dbReference type="Gramene" id="OPUNC05G13600.1">
    <property type="protein sequence ID" value="OPUNC05G13600.1"/>
    <property type="gene ID" value="OPUNC05G13600"/>
</dbReference>
<keyword evidence="10" id="KW-1185">Reference proteome</keyword>
<protein>
    <recommendedName>
        <fullName evidence="8">Response regulatory domain-containing protein</fullName>
    </recommendedName>
</protein>
<dbReference type="SUPFAM" id="SSF46689">
    <property type="entry name" value="Homeodomain-like"/>
    <property type="match status" value="1"/>
</dbReference>
<evidence type="ECO:0000256" key="3">
    <source>
        <dbReference type="ARBA" id="ARBA00023125"/>
    </source>
</evidence>
<dbReference type="InterPro" id="IPR011006">
    <property type="entry name" value="CheY-like_superfamily"/>
</dbReference>
<dbReference type="GO" id="GO:0000160">
    <property type="term" value="P:phosphorelay signal transduction system"/>
    <property type="evidence" value="ECO:0007669"/>
    <property type="project" value="UniProtKB-KW"/>
</dbReference>
<reference evidence="9" key="1">
    <citation type="submission" date="2015-04" db="UniProtKB">
        <authorList>
            <consortium name="EnsemblPlants"/>
        </authorList>
    </citation>
    <scope>IDENTIFICATION</scope>
</reference>
<evidence type="ECO:0000256" key="6">
    <source>
        <dbReference type="PROSITE-ProRule" id="PRU00169"/>
    </source>
</evidence>
<name>A0A0E0L274_ORYPU</name>
<dbReference type="InterPro" id="IPR009057">
    <property type="entry name" value="Homeodomain-like_sf"/>
</dbReference>
<keyword evidence="2" id="KW-0805">Transcription regulation</keyword>
<keyword evidence="1" id="KW-0902">Two-component regulatory system</keyword>